<name>A0A928BRQ1_XYLRU</name>
<dbReference type="AlphaFoldDB" id="A0A928BRQ1"/>
<accession>A0A928BRQ1</accession>
<sequence>MNTLSNRIFVVACVLIILGYILMSGPGSTEAYFNPDIFSPRRIVIAPMLCLAGYLLIIVGILKKV</sequence>
<keyword evidence="1" id="KW-0472">Membrane</keyword>
<feature type="transmembrane region" description="Helical" evidence="1">
    <location>
        <begin position="43"/>
        <end position="62"/>
    </location>
</feature>
<dbReference type="InterPro" id="IPR021448">
    <property type="entry name" value="DUF3098"/>
</dbReference>
<keyword evidence="1" id="KW-1133">Transmembrane helix</keyword>
<comment type="caution">
    <text evidence="2">The sequence shown here is derived from an EMBL/GenBank/DDBJ whole genome shotgun (WGS) entry which is preliminary data.</text>
</comment>
<keyword evidence="1" id="KW-0812">Transmembrane</keyword>
<evidence type="ECO:0000313" key="3">
    <source>
        <dbReference type="Proteomes" id="UP000763088"/>
    </source>
</evidence>
<evidence type="ECO:0000313" key="2">
    <source>
        <dbReference type="EMBL" id="MBE6266145.1"/>
    </source>
</evidence>
<organism evidence="2 3">
    <name type="scientific">Xylanibacter ruminicola</name>
    <name type="common">Prevotella ruminicola</name>
    <dbReference type="NCBI Taxonomy" id="839"/>
    <lineage>
        <taxon>Bacteria</taxon>
        <taxon>Pseudomonadati</taxon>
        <taxon>Bacteroidota</taxon>
        <taxon>Bacteroidia</taxon>
        <taxon>Bacteroidales</taxon>
        <taxon>Prevotellaceae</taxon>
        <taxon>Xylanibacter</taxon>
    </lineage>
</organism>
<protein>
    <submittedName>
        <fullName evidence="2">DUF3098 domain-containing protein</fullName>
    </submittedName>
</protein>
<evidence type="ECO:0000256" key="1">
    <source>
        <dbReference type="SAM" id="Phobius"/>
    </source>
</evidence>
<dbReference type="EMBL" id="SUYD01000007">
    <property type="protein sequence ID" value="MBE6266145.1"/>
    <property type="molecule type" value="Genomic_DNA"/>
</dbReference>
<gene>
    <name evidence="2" type="ORF">E7102_06725</name>
</gene>
<dbReference type="Pfam" id="PF11297">
    <property type="entry name" value="DUF3098"/>
    <property type="match status" value="1"/>
</dbReference>
<reference evidence="2" key="1">
    <citation type="submission" date="2019-04" db="EMBL/GenBank/DDBJ databases">
        <title>Evolution of Biomass-Degrading Anaerobic Consortia Revealed by Metagenomics.</title>
        <authorList>
            <person name="Peng X."/>
        </authorList>
    </citation>
    <scope>NUCLEOTIDE SEQUENCE</scope>
    <source>
        <strain evidence="2">SIG141</strain>
    </source>
</reference>
<feature type="transmembrane region" description="Helical" evidence="1">
    <location>
        <begin position="7"/>
        <end position="23"/>
    </location>
</feature>
<dbReference type="Proteomes" id="UP000763088">
    <property type="component" value="Unassembled WGS sequence"/>
</dbReference>
<proteinExistence type="predicted"/>